<evidence type="ECO:0000259" key="1">
    <source>
        <dbReference type="Pfam" id="PF01965"/>
    </source>
</evidence>
<dbReference type="PANTHER" id="PTHR48094:SF12">
    <property type="entry name" value="PARKINSON DISEASE PROTEIN 7 HOMOLOG"/>
    <property type="match status" value="1"/>
</dbReference>
<dbReference type="PANTHER" id="PTHR48094">
    <property type="entry name" value="PROTEIN/NUCLEIC ACID DEGLYCASE DJ-1-RELATED"/>
    <property type="match status" value="1"/>
</dbReference>
<proteinExistence type="predicted"/>
<dbReference type="CDD" id="cd03135">
    <property type="entry name" value="GATase1_DJ-1"/>
    <property type="match status" value="1"/>
</dbReference>
<gene>
    <name evidence="2" type="ORF">MNBD_NITROSPINAE02-872</name>
</gene>
<feature type="domain" description="DJ-1/PfpI" evidence="1">
    <location>
        <begin position="3"/>
        <end position="169"/>
    </location>
</feature>
<dbReference type="EMBL" id="UOGE01000067">
    <property type="protein sequence ID" value="VAX21567.1"/>
    <property type="molecule type" value="Genomic_DNA"/>
</dbReference>
<dbReference type="Gene3D" id="3.40.50.880">
    <property type="match status" value="1"/>
</dbReference>
<reference evidence="2" key="1">
    <citation type="submission" date="2018-06" db="EMBL/GenBank/DDBJ databases">
        <authorList>
            <person name="Zhirakovskaya E."/>
        </authorList>
    </citation>
    <scope>NUCLEOTIDE SEQUENCE</scope>
</reference>
<dbReference type="InterPro" id="IPR002818">
    <property type="entry name" value="DJ-1/PfpI"/>
</dbReference>
<dbReference type="InterPro" id="IPR050325">
    <property type="entry name" value="Prot/Nucl_acid_deglycase"/>
</dbReference>
<evidence type="ECO:0000313" key="2">
    <source>
        <dbReference type="EMBL" id="VAX21567.1"/>
    </source>
</evidence>
<dbReference type="InterPro" id="IPR029062">
    <property type="entry name" value="Class_I_gatase-like"/>
</dbReference>
<sequence>MAKNILMVIAPENFRDEELNHPREEFLAKGADITIASTQKGVAAGMLGHKENVDNTLEDVAGKTFDAVVIVGGRGSPTHLWDNALLHDIVRRHLELGKLVCSICLSGAVLAKAGILKGVDATVWKEEDSLKVFSECGAHFIDKPVVVSGNIITGRGPFAAREFGQTIISELVN</sequence>
<organism evidence="2">
    <name type="scientific">hydrothermal vent metagenome</name>
    <dbReference type="NCBI Taxonomy" id="652676"/>
    <lineage>
        <taxon>unclassified sequences</taxon>
        <taxon>metagenomes</taxon>
        <taxon>ecological metagenomes</taxon>
    </lineage>
</organism>
<protein>
    <recommendedName>
        <fullName evidence="1">DJ-1/PfpI domain-containing protein</fullName>
    </recommendedName>
</protein>
<dbReference type="GO" id="GO:0005737">
    <property type="term" value="C:cytoplasm"/>
    <property type="evidence" value="ECO:0007669"/>
    <property type="project" value="TreeGrafter"/>
</dbReference>
<name>A0A3B1CY56_9ZZZZ</name>
<accession>A0A3B1CY56</accession>
<dbReference type="SUPFAM" id="SSF52317">
    <property type="entry name" value="Class I glutamine amidotransferase-like"/>
    <property type="match status" value="1"/>
</dbReference>
<dbReference type="AlphaFoldDB" id="A0A3B1CY56"/>
<dbReference type="Pfam" id="PF01965">
    <property type="entry name" value="DJ-1_PfpI"/>
    <property type="match status" value="1"/>
</dbReference>